<dbReference type="AlphaFoldDB" id="A0A7V4E366"/>
<feature type="binding site" evidence="10 14">
    <location>
        <begin position="142"/>
        <end position="145"/>
    </location>
    <ligand>
        <name>substrate</name>
    </ligand>
</feature>
<organism evidence="15">
    <name type="scientific">candidate division WOR-3 bacterium</name>
    <dbReference type="NCBI Taxonomy" id="2052148"/>
    <lineage>
        <taxon>Bacteria</taxon>
        <taxon>Bacteria division WOR-3</taxon>
    </lineage>
</organism>
<evidence type="ECO:0000256" key="10">
    <source>
        <dbReference type="HAMAP-Rule" id="MF_02227"/>
    </source>
</evidence>
<feature type="binding site" evidence="10 13">
    <location>
        <position position="32"/>
    </location>
    <ligand>
        <name>a divalent metal cation</name>
        <dbReference type="ChEBI" id="CHEBI:60240"/>
    </ligand>
</feature>
<dbReference type="GO" id="GO:0005737">
    <property type="term" value="C:cytoplasm"/>
    <property type="evidence" value="ECO:0007669"/>
    <property type="project" value="UniProtKB-ARBA"/>
</dbReference>
<dbReference type="SUPFAM" id="SSF51366">
    <property type="entry name" value="Ribulose-phoshate binding barrel"/>
    <property type="match status" value="1"/>
</dbReference>
<protein>
    <recommendedName>
        <fullName evidence="7 10">Ribulose-phosphate 3-epimerase</fullName>
        <ecNumber evidence="7 10">5.1.3.1</ecNumber>
    </recommendedName>
</protein>
<keyword evidence="10 11" id="KW-0119">Carbohydrate metabolism</keyword>
<dbReference type="NCBIfam" id="TIGR01163">
    <property type="entry name" value="rpe"/>
    <property type="match status" value="1"/>
</dbReference>
<evidence type="ECO:0000256" key="9">
    <source>
        <dbReference type="ARBA" id="ARBA00023235"/>
    </source>
</evidence>
<comment type="cofactor">
    <cofactor evidence="10 13">
        <name>a divalent metal cation</name>
        <dbReference type="ChEBI" id="CHEBI:60240"/>
    </cofactor>
    <text evidence="10 13">Binds 1 divalent metal cation per subunit.</text>
</comment>
<dbReference type="EC" id="5.1.3.1" evidence="7 10"/>
<reference evidence="15" key="1">
    <citation type="journal article" date="2020" name="mSystems">
        <title>Genome- and Community-Level Interaction Insights into Carbon Utilization and Element Cycling Functions of Hydrothermarchaeota in Hydrothermal Sediment.</title>
        <authorList>
            <person name="Zhou Z."/>
            <person name="Liu Y."/>
            <person name="Xu W."/>
            <person name="Pan J."/>
            <person name="Luo Z.H."/>
            <person name="Li M."/>
        </authorList>
    </citation>
    <scope>NUCLEOTIDE SEQUENCE [LARGE SCALE GENOMIC DNA]</scope>
    <source>
        <strain evidence="15">SpSt-695</strain>
    </source>
</reference>
<evidence type="ECO:0000256" key="3">
    <source>
        <dbReference type="ARBA" id="ARBA00001941"/>
    </source>
</evidence>
<dbReference type="HAMAP" id="MF_02227">
    <property type="entry name" value="RPE"/>
    <property type="match status" value="1"/>
</dbReference>
<keyword evidence="8 10" id="KW-0479">Metal-binding</keyword>
<feature type="binding site" evidence="10">
    <location>
        <begin position="175"/>
        <end position="177"/>
    </location>
    <ligand>
        <name>substrate</name>
    </ligand>
</feature>
<comment type="cofactor">
    <cofactor evidence="2">
        <name>Mn(2+)</name>
        <dbReference type="ChEBI" id="CHEBI:29035"/>
    </cofactor>
</comment>
<feature type="binding site" evidence="10 14">
    <location>
        <begin position="197"/>
        <end position="198"/>
    </location>
    <ligand>
        <name>substrate</name>
    </ligand>
</feature>
<feature type="binding site" evidence="10 13">
    <location>
        <position position="65"/>
    </location>
    <ligand>
        <name>a divalent metal cation</name>
        <dbReference type="ChEBI" id="CHEBI:60240"/>
    </ligand>
</feature>
<feature type="binding site" evidence="10 13">
    <location>
        <position position="175"/>
    </location>
    <ligand>
        <name>a divalent metal cation</name>
        <dbReference type="ChEBI" id="CHEBI:60240"/>
    </ligand>
</feature>
<dbReference type="FunFam" id="3.20.20.70:FF:000004">
    <property type="entry name" value="Ribulose-phosphate 3-epimerase"/>
    <property type="match status" value="1"/>
</dbReference>
<dbReference type="GO" id="GO:0019323">
    <property type="term" value="P:pentose catabolic process"/>
    <property type="evidence" value="ECO:0007669"/>
    <property type="project" value="UniProtKB-UniRule"/>
</dbReference>
<comment type="catalytic activity">
    <reaction evidence="1 10 11">
        <text>D-ribulose 5-phosphate = D-xylulose 5-phosphate</text>
        <dbReference type="Rhea" id="RHEA:13677"/>
        <dbReference type="ChEBI" id="CHEBI:57737"/>
        <dbReference type="ChEBI" id="CHEBI:58121"/>
        <dbReference type="EC" id="5.1.3.1"/>
    </reaction>
</comment>
<name>A0A7V4E366_UNCW3</name>
<proteinExistence type="inferred from homology"/>
<keyword evidence="13" id="KW-0464">Manganese</keyword>
<feature type="binding site" evidence="10 13">
    <location>
        <position position="34"/>
    </location>
    <ligand>
        <name>a divalent metal cation</name>
        <dbReference type="ChEBI" id="CHEBI:60240"/>
    </ligand>
</feature>
<evidence type="ECO:0000256" key="7">
    <source>
        <dbReference type="ARBA" id="ARBA00013188"/>
    </source>
</evidence>
<comment type="cofactor">
    <cofactor evidence="5">
        <name>Fe(2+)</name>
        <dbReference type="ChEBI" id="CHEBI:29033"/>
    </cofactor>
</comment>
<dbReference type="PROSITE" id="PS01086">
    <property type="entry name" value="RIBUL_P_3_EPIMER_2"/>
    <property type="match status" value="1"/>
</dbReference>
<dbReference type="InterPro" id="IPR000056">
    <property type="entry name" value="Ribul_P_3_epim-like"/>
</dbReference>
<evidence type="ECO:0000256" key="6">
    <source>
        <dbReference type="ARBA" id="ARBA00009541"/>
    </source>
</evidence>
<dbReference type="PIRSF" id="PIRSF001461">
    <property type="entry name" value="RPE"/>
    <property type="match status" value="1"/>
</dbReference>
<evidence type="ECO:0000256" key="13">
    <source>
        <dbReference type="PIRSR" id="PIRSR001461-2"/>
    </source>
</evidence>
<feature type="active site" description="Proton acceptor" evidence="10 12">
    <location>
        <position position="34"/>
    </location>
</feature>
<sequence length="216" mass="24857">MIKIGPSIISSDFSKLKENIKKAEKAKVDFLHVDIMDGIFVKNITFGPMVVEAISKMTYLPFHVHLMIIEPIRYIKEFSRIKNVELISFHYEATDKILETLKEIKKENKRAGLAINPESSFENIKKFLNKIDEILIMSVHPGFSGQKFLTYVLDKIEEIKNYKIQKKLNFEIAVDGGLNEETIPLVIEKGAEILCIGSYFFKNKNSIKFLKKIKNA</sequence>
<dbReference type="PANTHER" id="PTHR11749">
    <property type="entry name" value="RIBULOSE-5-PHOSPHATE-3-EPIMERASE"/>
    <property type="match status" value="1"/>
</dbReference>
<dbReference type="Pfam" id="PF00834">
    <property type="entry name" value="Ribul_P_3_epim"/>
    <property type="match status" value="1"/>
</dbReference>
<dbReference type="GO" id="GO:0004750">
    <property type="term" value="F:D-ribulose-phosphate 3-epimerase activity"/>
    <property type="evidence" value="ECO:0007669"/>
    <property type="project" value="UniProtKB-UniRule"/>
</dbReference>
<dbReference type="InterPro" id="IPR026019">
    <property type="entry name" value="Ribul_P_3_epim"/>
</dbReference>
<evidence type="ECO:0000256" key="4">
    <source>
        <dbReference type="ARBA" id="ARBA00001947"/>
    </source>
</evidence>
<dbReference type="InterPro" id="IPR013785">
    <property type="entry name" value="Aldolase_TIM"/>
</dbReference>
<gene>
    <name evidence="10 15" type="primary">rpe</name>
    <name evidence="15" type="ORF">ENU72_01290</name>
</gene>
<dbReference type="NCBIfam" id="NF004076">
    <property type="entry name" value="PRK05581.1-4"/>
    <property type="match status" value="1"/>
</dbReference>
<evidence type="ECO:0000313" key="15">
    <source>
        <dbReference type="EMBL" id="HGK53642.1"/>
    </source>
</evidence>
<feature type="binding site" evidence="14">
    <location>
        <position position="177"/>
    </location>
    <ligand>
        <name>substrate</name>
    </ligand>
</feature>
<dbReference type="CDD" id="cd00429">
    <property type="entry name" value="RPE"/>
    <property type="match status" value="1"/>
</dbReference>
<dbReference type="InterPro" id="IPR011060">
    <property type="entry name" value="RibuloseP-bd_barrel"/>
</dbReference>
<feature type="active site" description="Proton donor" evidence="10 12">
    <location>
        <position position="175"/>
    </location>
</feature>
<evidence type="ECO:0000256" key="12">
    <source>
        <dbReference type="PIRSR" id="PIRSR001461-1"/>
    </source>
</evidence>
<dbReference type="GO" id="GO:0046872">
    <property type="term" value="F:metal ion binding"/>
    <property type="evidence" value="ECO:0007669"/>
    <property type="project" value="UniProtKB-UniRule"/>
</dbReference>
<evidence type="ECO:0000256" key="14">
    <source>
        <dbReference type="PIRSR" id="PIRSR001461-3"/>
    </source>
</evidence>
<feature type="binding site" evidence="10 14">
    <location>
        <position position="65"/>
    </location>
    <ligand>
        <name>substrate</name>
    </ligand>
</feature>
<keyword evidence="13" id="KW-0170">Cobalt</keyword>
<comment type="similarity">
    <text evidence="6 10 11">Belongs to the ribulose-phosphate 3-epimerase family.</text>
</comment>
<evidence type="ECO:0000256" key="1">
    <source>
        <dbReference type="ARBA" id="ARBA00001782"/>
    </source>
</evidence>
<accession>A0A7V4E366</accession>
<comment type="function">
    <text evidence="10">Catalyzes the reversible epimerization of D-ribulose 5-phosphate to D-xylulose 5-phosphate.</text>
</comment>
<comment type="cofactor">
    <cofactor evidence="3">
        <name>Co(2+)</name>
        <dbReference type="ChEBI" id="CHEBI:48828"/>
    </cofactor>
</comment>
<evidence type="ECO:0000256" key="11">
    <source>
        <dbReference type="PIRNR" id="PIRNR001461"/>
    </source>
</evidence>
<feature type="binding site" evidence="10 14">
    <location>
        <position position="7"/>
    </location>
    <ligand>
        <name>substrate</name>
    </ligand>
</feature>
<dbReference type="EMBL" id="DTDP01000057">
    <property type="protein sequence ID" value="HGK53642.1"/>
    <property type="molecule type" value="Genomic_DNA"/>
</dbReference>
<dbReference type="GO" id="GO:0006098">
    <property type="term" value="P:pentose-phosphate shunt"/>
    <property type="evidence" value="ECO:0007669"/>
    <property type="project" value="UniProtKB-UniRule"/>
</dbReference>
<evidence type="ECO:0000256" key="2">
    <source>
        <dbReference type="ARBA" id="ARBA00001936"/>
    </source>
</evidence>
<comment type="cofactor">
    <cofactor evidence="4">
        <name>Zn(2+)</name>
        <dbReference type="ChEBI" id="CHEBI:29105"/>
    </cofactor>
</comment>
<keyword evidence="13" id="KW-0862">Zinc</keyword>
<evidence type="ECO:0000256" key="8">
    <source>
        <dbReference type="ARBA" id="ARBA00022723"/>
    </source>
</evidence>
<dbReference type="PROSITE" id="PS01085">
    <property type="entry name" value="RIBUL_P_3_EPIMER_1"/>
    <property type="match status" value="1"/>
</dbReference>
<dbReference type="Gene3D" id="3.20.20.70">
    <property type="entry name" value="Aldolase class I"/>
    <property type="match status" value="1"/>
</dbReference>
<keyword evidence="9 10" id="KW-0413">Isomerase</keyword>
<comment type="caution">
    <text evidence="15">The sequence shown here is derived from an EMBL/GenBank/DDBJ whole genome shotgun (WGS) entry which is preliminary data.</text>
</comment>
<evidence type="ECO:0000256" key="5">
    <source>
        <dbReference type="ARBA" id="ARBA00001954"/>
    </source>
</evidence>
<comment type="pathway">
    <text evidence="10">Carbohydrate degradation.</text>
</comment>